<reference evidence="9 10" key="2">
    <citation type="journal article" date="2016" name="Genome Announc.">
        <title>Genome Sequence of a Gram-Positive Diazotroph, Paenibacillus durus Type Strain ATCC 35681.</title>
        <authorList>
            <person name="Halim M.A."/>
            <person name="Rahman A.Y."/>
            <person name="Sim K.S."/>
            <person name="Yam H.C."/>
            <person name="Rahim A.A."/>
            <person name="Ghazali A.H."/>
            <person name="Najimudin N."/>
        </authorList>
    </citation>
    <scope>NUCLEOTIDE SEQUENCE [LARGE SCALE GENOMIC DNA]</scope>
    <source>
        <strain evidence="9 10">ATCC 35681</strain>
    </source>
</reference>
<organism evidence="9 10">
    <name type="scientific">Paenibacillus durus ATCC 35681</name>
    <dbReference type="NCBI Taxonomy" id="1333534"/>
    <lineage>
        <taxon>Bacteria</taxon>
        <taxon>Bacillati</taxon>
        <taxon>Bacillota</taxon>
        <taxon>Bacilli</taxon>
        <taxon>Bacillales</taxon>
        <taxon>Paenibacillaceae</taxon>
        <taxon>Paenibacillus</taxon>
    </lineage>
</organism>
<dbReference type="Proteomes" id="UP000034189">
    <property type="component" value="Chromosome"/>
</dbReference>
<feature type="binding site" evidence="7">
    <location>
        <position position="62"/>
    </location>
    <ligand>
        <name>Zn(2+)</name>
        <dbReference type="ChEBI" id="CHEBI:29105"/>
        <label>1</label>
    </ligand>
</feature>
<keyword evidence="5 7" id="KW-0378">Hydrolase</keyword>
<dbReference type="GO" id="GO:0050897">
    <property type="term" value="F:cobalt ion binding"/>
    <property type="evidence" value="ECO:0007669"/>
    <property type="project" value="InterPro"/>
</dbReference>
<dbReference type="GO" id="GO:0000256">
    <property type="term" value="P:allantoin catabolic process"/>
    <property type="evidence" value="ECO:0007669"/>
    <property type="project" value="UniProtKB-UniRule"/>
</dbReference>
<dbReference type="InterPro" id="IPR047604">
    <property type="entry name" value="Allantoinase_bact"/>
</dbReference>
<evidence type="ECO:0000256" key="7">
    <source>
        <dbReference type="HAMAP-Rule" id="MF_01645"/>
    </source>
</evidence>
<dbReference type="InterPro" id="IPR032466">
    <property type="entry name" value="Metal_Hydrolase"/>
</dbReference>
<evidence type="ECO:0000259" key="8">
    <source>
        <dbReference type="Pfam" id="PF01979"/>
    </source>
</evidence>
<feature type="binding site" evidence="7">
    <location>
        <position position="311"/>
    </location>
    <ligand>
        <name>Zn(2+)</name>
        <dbReference type="ChEBI" id="CHEBI:29105"/>
        <label>1</label>
    </ligand>
</feature>
<protein>
    <recommendedName>
        <fullName evidence="7">Allantoinase</fullName>
        <ecNumber evidence="7">3.5.2.5</ecNumber>
    </recommendedName>
    <alternativeName>
        <fullName evidence="7">Allantoin-utilizing enzyme</fullName>
    </alternativeName>
</protein>
<dbReference type="EC" id="3.5.2.5" evidence="7"/>
<evidence type="ECO:0000313" key="9">
    <source>
        <dbReference type="EMBL" id="AKG33943.1"/>
    </source>
</evidence>
<reference evidence="9 10" key="1">
    <citation type="submission" date="2015-03" db="EMBL/GenBank/DDBJ databases">
        <authorList>
            <person name="Abdul Halim M."/>
        </authorList>
    </citation>
    <scope>NUCLEOTIDE SEQUENCE [LARGE SCALE GENOMIC DNA]</scope>
    <source>
        <strain evidence="9 10">ATCC 35681</strain>
    </source>
</reference>
<feature type="binding site" description="via carbamate group" evidence="7">
    <location>
        <position position="147"/>
    </location>
    <ligand>
        <name>Zn(2+)</name>
        <dbReference type="ChEBI" id="CHEBI:29105"/>
        <label>1</label>
    </ligand>
</feature>
<accession>A0A0F7F8A1</accession>
<keyword evidence="3 7" id="KW-0659">Purine metabolism</keyword>
<comment type="subunit">
    <text evidence="2 7">Homotetramer.</text>
</comment>
<dbReference type="HAMAP" id="MF_01645">
    <property type="entry name" value="Hydantoinase"/>
    <property type="match status" value="1"/>
</dbReference>
<comment type="function">
    <text evidence="7">Catalyzes the conversion of allantoin (5-ureidohydantoin) to allantoic acid by hydrolytic cleavage of the five-member hydantoin ring.</text>
</comment>
<comment type="pathway">
    <text evidence="7">Nitrogen metabolism; (S)-allantoin degradation; allantoate from (S)-allantoin: step 1/1.</text>
</comment>
<dbReference type="GO" id="GO:0006145">
    <property type="term" value="P:purine nucleobase catabolic process"/>
    <property type="evidence" value="ECO:0007669"/>
    <property type="project" value="TreeGrafter"/>
</dbReference>
<dbReference type="EMBL" id="CP011114">
    <property type="protein sequence ID" value="AKG33943.1"/>
    <property type="molecule type" value="Genomic_DNA"/>
</dbReference>
<feature type="binding site" evidence="7">
    <location>
        <position position="182"/>
    </location>
    <ligand>
        <name>Zn(2+)</name>
        <dbReference type="ChEBI" id="CHEBI:29105"/>
        <label>2</label>
    </ligand>
</feature>
<evidence type="ECO:0000313" key="10">
    <source>
        <dbReference type="Proteomes" id="UP000034189"/>
    </source>
</evidence>
<keyword evidence="4 7" id="KW-0479">Metal-binding</keyword>
<evidence type="ECO:0000256" key="3">
    <source>
        <dbReference type="ARBA" id="ARBA00022631"/>
    </source>
</evidence>
<dbReference type="PATRIC" id="fig|1333534.5.peg.1004"/>
<sequence length="449" mass="49453">MKAYDLVVKGGHVVLEDGVHLLDIGIQDGIIVELSENIDAGGNVIDASGLTVMPGMIDIHVHFDEPNRADWEGFQNGSRLMAAGGITTYFDMPLNGNPPTTTAATLIEKKALANGNSYVDYALWGGLVPGSLNELEGMAEQGAIGFKAFMSSAGSEFGRVDEMTLYRGMEIIARLNKVLALHAESEAITQELTREKCSNGQVTIRDYVESRPPLAEMEAVSRALLYAEETGCPLHFVHISHPKTVELIEHAKQRGLNVTLETCPHYLLFTDDDFERIGPSAKCAPPLRDDQAKEQLWEKLGSGKIDMITSDHSPCLSFMKFDHPDNMFEVWGGISGGQFSLEAMVTEAHLNRNMPLPQIAKYLSTNPAMRFGLYPHKGAISVGFDSDLVLLDMNLERTVEQEDLLSKHPHSLYIGHTLKCAVQMTLSRGKVVYDRKHGIQGECSGQWIR</sequence>
<dbReference type="NCBIfam" id="TIGR03178">
    <property type="entry name" value="allantoinase"/>
    <property type="match status" value="1"/>
</dbReference>
<comment type="catalytic activity">
    <reaction evidence="7">
        <text>(S)-allantoin + H2O = allantoate + H(+)</text>
        <dbReference type="Rhea" id="RHEA:17029"/>
        <dbReference type="ChEBI" id="CHEBI:15377"/>
        <dbReference type="ChEBI" id="CHEBI:15378"/>
        <dbReference type="ChEBI" id="CHEBI:15678"/>
        <dbReference type="ChEBI" id="CHEBI:17536"/>
        <dbReference type="EC" id="3.5.2.5"/>
    </reaction>
</comment>
<dbReference type="HOGENOM" id="CLU_015572_4_2_9"/>
<dbReference type="GO" id="GO:0005737">
    <property type="term" value="C:cytoplasm"/>
    <property type="evidence" value="ECO:0007669"/>
    <property type="project" value="TreeGrafter"/>
</dbReference>
<evidence type="ECO:0000256" key="1">
    <source>
        <dbReference type="ARBA" id="ARBA00008829"/>
    </source>
</evidence>
<dbReference type="PANTHER" id="PTHR43668:SF4">
    <property type="entry name" value="ALLANTOINASE"/>
    <property type="match status" value="1"/>
</dbReference>
<comment type="cofactor">
    <cofactor evidence="7">
        <name>Zn(2+)</name>
        <dbReference type="ChEBI" id="CHEBI:29105"/>
    </cofactor>
    <text evidence="7">Binds 2 Zn(2+) ions per subunit.</text>
</comment>
<proteinExistence type="inferred from homology"/>
<dbReference type="RefSeq" id="WP_036641466.1">
    <property type="nucleotide sequence ID" value="NZ_CP011114.1"/>
</dbReference>
<dbReference type="AlphaFoldDB" id="A0A0F7F8A1"/>
<dbReference type="SUPFAM" id="SSF51556">
    <property type="entry name" value="Metallo-dependent hydrolases"/>
    <property type="match status" value="1"/>
</dbReference>
<feature type="binding site" description="via carbamate group" evidence="7">
    <location>
        <position position="147"/>
    </location>
    <ligand>
        <name>Zn(2+)</name>
        <dbReference type="ChEBI" id="CHEBI:29105"/>
        <label>2</label>
    </ligand>
</feature>
<dbReference type="InterPro" id="IPR050138">
    <property type="entry name" value="DHOase/Allantoinase_Hydrolase"/>
</dbReference>
<feature type="modified residue" description="N6-carboxylysine" evidence="7">
    <location>
        <position position="147"/>
    </location>
</feature>
<feature type="binding site" evidence="7">
    <location>
        <position position="60"/>
    </location>
    <ligand>
        <name>Zn(2+)</name>
        <dbReference type="ChEBI" id="CHEBI:29105"/>
        <label>1</label>
    </ligand>
</feature>
<comment type="PTM">
    <text evidence="7">Carboxylation allows a single lysine to coordinate two zinc ions.</text>
</comment>
<feature type="domain" description="Amidohydrolase-related" evidence="8">
    <location>
        <begin position="51"/>
        <end position="432"/>
    </location>
</feature>
<gene>
    <name evidence="7" type="primary">allB</name>
    <name evidence="9" type="ORF">VK70_04585</name>
</gene>
<keyword evidence="6 7" id="KW-0862">Zinc</keyword>
<dbReference type="OrthoDB" id="9765462at2"/>
<comment type="similarity">
    <text evidence="7">Belongs to the metallo-dependent hydrolases superfamily. Allantoinase family.</text>
</comment>
<dbReference type="InterPro" id="IPR017593">
    <property type="entry name" value="Allantoinase"/>
</dbReference>
<dbReference type="UniPathway" id="UPA00395">
    <property type="reaction ID" value="UER00653"/>
</dbReference>
<dbReference type="SUPFAM" id="SSF51338">
    <property type="entry name" value="Composite domain of metallo-dependent hydrolases"/>
    <property type="match status" value="1"/>
</dbReference>
<dbReference type="Pfam" id="PF01979">
    <property type="entry name" value="Amidohydro_1"/>
    <property type="match status" value="1"/>
</dbReference>
<dbReference type="Gene3D" id="2.30.40.10">
    <property type="entry name" value="Urease, subunit C, domain 1"/>
    <property type="match status" value="1"/>
</dbReference>
<dbReference type="PANTHER" id="PTHR43668">
    <property type="entry name" value="ALLANTOINASE"/>
    <property type="match status" value="1"/>
</dbReference>
<dbReference type="GO" id="GO:0008270">
    <property type="term" value="F:zinc ion binding"/>
    <property type="evidence" value="ECO:0007669"/>
    <property type="project" value="InterPro"/>
</dbReference>
<comment type="similarity">
    <text evidence="1">Belongs to the metallo-dependent hydrolases superfamily. Hydantoinase/dihydropyrimidinase family.</text>
</comment>
<dbReference type="NCBIfam" id="NF004839">
    <property type="entry name" value="PRK06189.1"/>
    <property type="match status" value="1"/>
</dbReference>
<evidence type="ECO:0000256" key="4">
    <source>
        <dbReference type="ARBA" id="ARBA00022723"/>
    </source>
</evidence>
<feature type="binding site" evidence="7">
    <location>
        <position position="238"/>
    </location>
    <ligand>
        <name>Zn(2+)</name>
        <dbReference type="ChEBI" id="CHEBI:29105"/>
        <label>2</label>
    </ligand>
</feature>
<dbReference type="Gene3D" id="3.20.20.140">
    <property type="entry name" value="Metal-dependent hydrolases"/>
    <property type="match status" value="1"/>
</dbReference>
<dbReference type="FunFam" id="3.20.20.140:FF:000174">
    <property type="entry name" value="Dihydropyrimidinase-related protein 2"/>
    <property type="match status" value="1"/>
</dbReference>
<name>A0A0F7F8A1_PAEDU</name>
<evidence type="ECO:0000256" key="6">
    <source>
        <dbReference type="ARBA" id="ARBA00022833"/>
    </source>
</evidence>
<dbReference type="GO" id="GO:0004038">
    <property type="term" value="F:allantoinase activity"/>
    <property type="evidence" value="ECO:0007669"/>
    <property type="project" value="UniProtKB-UniRule"/>
</dbReference>
<dbReference type="InterPro" id="IPR011059">
    <property type="entry name" value="Metal-dep_hydrolase_composite"/>
</dbReference>
<evidence type="ECO:0000256" key="2">
    <source>
        <dbReference type="ARBA" id="ARBA00011881"/>
    </source>
</evidence>
<evidence type="ECO:0000256" key="5">
    <source>
        <dbReference type="ARBA" id="ARBA00022801"/>
    </source>
</evidence>
<dbReference type="InterPro" id="IPR006680">
    <property type="entry name" value="Amidohydro-rel"/>
</dbReference>